<proteinExistence type="predicted"/>
<dbReference type="Proteomes" id="UP000290204">
    <property type="component" value="Unassembled WGS sequence"/>
</dbReference>
<dbReference type="RefSeq" id="WP_129129229.1">
    <property type="nucleotide sequence ID" value="NZ_SDHW01000001.1"/>
</dbReference>
<reference evidence="1 2" key="1">
    <citation type="submission" date="2019-01" db="EMBL/GenBank/DDBJ databases">
        <title>Lacibacter sp. strain TTM-7.</title>
        <authorList>
            <person name="Chen W.-M."/>
        </authorList>
    </citation>
    <scope>NUCLEOTIDE SEQUENCE [LARGE SCALE GENOMIC DNA]</scope>
    <source>
        <strain evidence="1 2">TTM-7</strain>
    </source>
</reference>
<keyword evidence="2" id="KW-1185">Reference proteome</keyword>
<evidence type="ECO:0000313" key="2">
    <source>
        <dbReference type="Proteomes" id="UP000290204"/>
    </source>
</evidence>
<dbReference type="OrthoDB" id="840133at2"/>
<comment type="caution">
    <text evidence="1">The sequence shown here is derived from an EMBL/GenBank/DDBJ whole genome shotgun (WGS) entry which is preliminary data.</text>
</comment>
<name>A0A4Q1CLG7_9BACT</name>
<dbReference type="AlphaFoldDB" id="A0A4Q1CLG7"/>
<accession>A0A4Q1CLG7</accession>
<evidence type="ECO:0000313" key="1">
    <source>
        <dbReference type="EMBL" id="RXK61857.1"/>
    </source>
</evidence>
<sequence length="191" mass="22536">MIDFSNIKQFTTPRPDKPSVFGTAAEFDALPETHKAQIWFLDTTAAKFLNEFIDHTCLLSDGGWAPFSYKNYKIIEEFEHAVDLHENIPLLKKWMYSRSIPFSNYVFVLTDSNEQPLLMTWKMAIKYAFDLFISGDTLIFDPTINWAVYNYHEGKLFFAKDNIYDPSGMELYVQELNERKKKYPQFRHPYL</sequence>
<organism evidence="1 2">
    <name type="scientific">Lacibacter luteus</name>
    <dbReference type="NCBI Taxonomy" id="2508719"/>
    <lineage>
        <taxon>Bacteria</taxon>
        <taxon>Pseudomonadati</taxon>
        <taxon>Bacteroidota</taxon>
        <taxon>Chitinophagia</taxon>
        <taxon>Chitinophagales</taxon>
        <taxon>Chitinophagaceae</taxon>
        <taxon>Lacibacter</taxon>
    </lineage>
</organism>
<dbReference type="EMBL" id="SDHW01000001">
    <property type="protein sequence ID" value="RXK61857.1"/>
    <property type="molecule type" value="Genomic_DNA"/>
</dbReference>
<protein>
    <submittedName>
        <fullName evidence="1">Uncharacterized protein</fullName>
    </submittedName>
</protein>
<gene>
    <name evidence="1" type="ORF">ESA94_02240</name>
</gene>